<feature type="region of interest" description="Disordered" evidence="1">
    <location>
        <begin position="1"/>
        <end position="26"/>
    </location>
</feature>
<dbReference type="Proteomes" id="UP001157418">
    <property type="component" value="Unassembled WGS sequence"/>
</dbReference>
<feature type="compositionally biased region" description="Basic and acidic residues" evidence="1">
    <location>
        <begin position="1"/>
        <end position="19"/>
    </location>
</feature>
<name>A0AAU9N7T3_9ASTR</name>
<gene>
    <name evidence="2" type="ORF">LVIROSA_LOCUS21175</name>
</gene>
<keyword evidence="3" id="KW-1185">Reference proteome</keyword>
<organism evidence="2 3">
    <name type="scientific">Lactuca virosa</name>
    <dbReference type="NCBI Taxonomy" id="75947"/>
    <lineage>
        <taxon>Eukaryota</taxon>
        <taxon>Viridiplantae</taxon>
        <taxon>Streptophyta</taxon>
        <taxon>Embryophyta</taxon>
        <taxon>Tracheophyta</taxon>
        <taxon>Spermatophyta</taxon>
        <taxon>Magnoliopsida</taxon>
        <taxon>eudicotyledons</taxon>
        <taxon>Gunneridae</taxon>
        <taxon>Pentapetalae</taxon>
        <taxon>asterids</taxon>
        <taxon>campanulids</taxon>
        <taxon>Asterales</taxon>
        <taxon>Asteraceae</taxon>
        <taxon>Cichorioideae</taxon>
        <taxon>Cichorieae</taxon>
        <taxon>Lactucinae</taxon>
        <taxon>Lactuca</taxon>
    </lineage>
</organism>
<evidence type="ECO:0000256" key="1">
    <source>
        <dbReference type="SAM" id="MobiDB-lite"/>
    </source>
</evidence>
<accession>A0AAU9N7T3</accession>
<reference evidence="2 3" key="1">
    <citation type="submission" date="2022-01" db="EMBL/GenBank/DDBJ databases">
        <authorList>
            <person name="Xiong W."/>
            <person name="Schranz E."/>
        </authorList>
    </citation>
    <scope>NUCLEOTIDE SEQUENCE [LARGE SCALE GENOMIC DNA]</scope>
</reference>
<evidence type="ECO:0000313" key="3">
    <source>
        <dbReference type="Proteomes" id="UP001157418"/>
    </source>
</evidence>
<protein>
    <recommendedName>
        <fullName evidence="4">F-box associated domain-containing protein</fullName>
    </recommendedName>
</protein>
<evidence type="ECO:0000313" key="2">
    <source>
        <dbReference type="EMBL" id="CAH1434675.1"/>
    </source>
</evidence>
<proteinExistence type="predicted"/>
<evidence type="ECO:0008006" key="4">
    <source>
        <dbReference type="Google" id="ProtNLM"/>
    </source>
</evidence>
<dbReference type="AlphaFoldDB" id="A0AAU9N7T3"/>
<sequence length="156" mass="17932">MSQAAEERAPYESSEDKEKSRKRPFRPDSLLDGTRFNALGVLGRKLCVMSWVVTNSVYEVWVMEDYGVAESWVKRHVFSQFSVAGSFGFTLHDEFLVEDNEDRFVLYDPNANKTKMFKEFDYDINPYRADKVVNYVDSLVWVAPVKHETVDGAGPS</sequence>
<comment type="caution">
    <text evidence="2">The sequence shown here is derived from an EMBL/GenBank/DDBJ whole genome shotgun (WGS) entry which is preliminary data.</text>
</comment>
<dbReference type="EMBL" id="CAKMRJ010003801">
    <property type="protein sequence ID" value="CAH1434675.1"/>
    <property type="molecule type" value="Genomic_DNA"/>
</dbReference>